<sequence>MAPVQPTDARERILDAAFTVLTELGLLRATTKQIAREAGYSEANLYKHFASKEQLFVAVLKERVPVLARTLASLKPGTGDLMANVGEVTLSALRFYRASIPIAGALMADPQLMTQHRLAMPPQMGPARPIEDFAAYLAAERELGRLAPASRPEAIAALLIGAAMQRGFLLRYYGEKWPEEDEATVARELTETALRGNLPAE</sequence>
<dbReference type="EMBL" id="BSTX01000003">
    <property type="protein sequence ID" value="GLZ79399.1"/>
    <property type="molecule type" value="Genomic_DNA"/>
</dbReference>
<keyword evidence="7" id="KW-1185">Reference proteome</keyword>
<comment type="caution">
    <text evidence="6">The sequence shown here is derived from an EMBL/GenBank/DDBJ whole genome shotgun (WGS) entry which is preliminary data.</text>
</comment>
<dbReference type="PRINTS" id="PR00455">
    <property type="entry name" value="HTHTETR"/>
</dbReference>
<dbReference type="GO" id="GO:0003700">
    <property type="term" value="F:DNA-binding transcription factor activity"/>
    <property type="evidence" value="ECO:0007669"/>
    <property type="project" value="TreeGrafter"/>
</dbReference>
<keyword evidence="1" id="KW-0805">Transcription regulation</keyword>
<dbReference type="Gene3D" id="1.10.357.10">
    <property type="entry name" value="Tetracycline Repressor, domain 2"/>
    <property type="match status" value="1"/>
</dbReference>
<dbReference type="Proteomes" id="UP001165079">
    <property type="component" value="Unassembled WGS sequence"/>
</dbReference>
<dbReference type="PROSITE" id="PS50977">
    <property type="entry name" value="HTH_TETR_2"/>
    <property type="match status" value="1"/>
</dbReference>
<dbReference type="SUPFAM" id="SSF46689">
    <property type="entry name" value="Homeodomain-like"/>
    <property type="match status" value="1"/>
</dbReference>
<name>A0A9W6WA85_9ACTN</name>
<keyword evidence="2 4" id="KW-0238">DNA-binding</keyword>
<dbReference type="AlphaFoldDB" id="A0A9W6WA85"/>
<dbReference type="PANTHER" id="PTHR30055">
    <property type="entry name" value="HTH-TYPE TRANSCRIPTIONAL REGULATOR RUTR"/>
    <property type="match status" value="1"/>
</dbReference>
<proteinExistence type="predicted"/>
<evidence type="ECO:0000256" key="4">
    <source>
        <dbReference type="PROSITE-ProRule" id="PRU00335"/>
    </source>
</evidence>
<dbReference type="PANTHER" id="PTHR30055:SF238">
    <property type="entry name" value="MYCOFACTOCIN BIOSYNTHESIS TRANSCRIPTIONAL REGULATOR MFTR-RELATED"/>
    <property type="match status" value="1"/>
</dbReference>
<evidence type="ECO:0000313" key="6">
    <source>
        <dbReference type="EMBL" id="GLZ79399.1"/>
    </source>
</evidence>
<dbReference type="GO" id="GO:0000976">
    <property type="term" value="F:transcription cis-regulatory region binding"/>
    <property type="evidence" value="ECO:0007669"/>
    <property type="project" value="TreeGrafter"/>
</dbReference>
<dbReference type="Pfam" id="PF00440">
    <property type="entry name" value="TetR_N"/>
    <property type="match status" value="1"/>
</dbReference>
<accession>A0A9W6WA85</accession>
<dbReference type="RefSeq" id="WP_285664554.1">
    <property type="nucleotide sequence ID" value="NZ_BSTX01000003.1"/>
</dbReference>
<gene>
    <name evidence="6" type="ORF">Afil01_42060</name>
</gene>
<reference evidence="6" key="1">
    <citation type="submission" date="2023-03" db="EMBL/GenBank/DDBJ databases">
        <title>Actinorhabdospora filicis NBRC 111898.</title>
        <authorList>
            <person name="Ichikawa N."/>
            <person name="Sato H."/>
            <person name="Tonouchi N."/>
        </authorList>
    </citation>
    <scope>NUCLEOTIDE SEQUENCE</scope>
    <source>
        <strain evidence="6">NBRC 111898</strain>
    </source>
</reference>
<feature type="domain" description="HTH tetR-type" evidence="5">
    <location>
        <begin position="7"/>
        <end position="67"/>
    </location>
</feature>
<evidence type="ECO:0000256" key="1">
    <source>
        <dbReference type="ARBA" id="ARBA00023015"/>
    </source>
</evidence>
<evidence type="ECO:0000313" key="7">
    <source>
        <dbReference type="Proteomes" id="UP001165079"/>
    </source>
</evidence>
<evidence type="ECO:0000256" key="2">
    <source>
        <dbReference type="ARBA" id="ARBA00023125"/>
    </source>
</evidence>
<evidence type="ECO:0000259" key="5">
    <source>
        <dbReference type="PROSITE" id="PS50977"/>
    </source>
</evidence>
<dbReference type="InterPro" id="IPR050109">
    <property type="entry name" value="HTH-type_TetR-like_transc_reg"/>
</dbReference>
<organism evidence="6 7">
    <name type="scientific">Actinorhabdospora filicis</name>
    <dbReference type="NCBI Taxonomy" id="1785913"/>
    <lineage>
        <taxon>Bacteria</taxon>
        <taxon>Bacillati</taxon>
        <taxon>Actinomycetota</taxon>
        <taxon>Actinomycetes</taxon>
        <taxon>Micromonosporales</taxon>
        <taxon>Micromonosporaceae</taxon>
        <taxon>Actinorhabdospora</taxon>
    </lineage>
</organism>
<evidence type="ECO:0000256" key="3">
    <source>
        <dbReference type="ARBA" id="ARBA00023163"/>
    </source>
</evidence>
<protein>
    <recommendedName>
        <fullName evidence="5">HTH tetR-type domain-containing protein</fullName>
    </recommendedName>
</protein>
<dbReference type="InterPro" id="IPR001647">
    <property type="entry name" value="HTH_TetR"/>
</dbReference>
<keyword evidence="3" id="KW-0804">Transcription</keyword>
<dbReference type="InterPro" id="IPR009057">
    <property type="entry name" value="Homeodomain-like_sf"/>
</dbReference>
<feature type="DNA-binding region" description="H-T-H motif" evidence="4">
    <location>
        <begin position="30"/>
        <end position="49"/>
    </location>
</feature>